<keyword evidence="3" id="KW-1185">Reference proteome</keyword>
<accession>A0A392UCP8</accession>
<name>A0A392UCP8_9FABA</name>
<evidence type="ECO:0000256" key="1">
    <source>
        <dbReference type="SAM" id="MobiDB-lite"/>
    </source>
</evidence>
<proteinExistence type="predicted"/>
<reference evidence="2 3" key="1">
    <citation type="journal article" date="2018" name="Front. Plant Sci.">
        <title>Red Clover (Trifolium pratense) and Zigzag Clover (T. medium) - A Picture of Genomic Similarities and Differences.</title>
        <authorList>
            <person name="Dluhosova J."/>
            <person name="Istvanek J."/>
            <person name="Nedelnik J."/>
            <person name="Repkova J."/>
        </authorList>
    </citation>
    <scope>NUCLEOTIDE SEQUENCE [LARGE SCALE GENOMIC DNA]</scope>
    <source>
        <strain evidence="3">cv. 10/8</strain>
        <tissue evidence="2">Leaf</tissue>
    </source>
</reference>
<evidence type="ECO:0000313" key="3">
    <source>
        <dbReference type="Proteomes" id="UP000265520"/>
    </source>
</evidence>
<evidence type="ECO:0000313" key="2">
    <source>
        <dbReference type="EMBL" id="MCI70474.1"/>
    </source>
</evidence>
<dbReference type="AlphaFoldDB" id="A0A392UCP8"/>
<feature type="region of interest" description="Disordered" evidence="1">
    <location>
        <begin position="56"/>
        <end position="81"/>
    </location>
</feature>
<feature type="non-terminal residue" evidence="2">
    <location>
        <position position="1"/>
    </location>
</feature>
<comment type="caution">
    <text evidence="2">The sequence shown here is derived from an EMBL/GenBank/DDBJ whole genome shotgun (WGS) entry which is preliminary data.</text>
</comment>
<sequence length="81" mass="9109">LYFRRRFHNRRTSIDSKTLRSDSSLELFPRNVETAGDVAGNASDFLYLGTVVNSRRIDDTPRGGGSSVSRKLESPELRPLP</sequence>
<feature type="non-terminal residue" evidence="2">
    <location>
        <position position="81"/>
    </location>
</feature>
<organism evidence="2 3">
    <name type="scientific">Trifolium medium</name>
    <dbReference type="NCBI Taxonomy" id="97028"/>
    <lineage>
        <taxon>Eukaryota</taxon>
        <taxon>Viridiplantae</taxon>
        <taxon>Streptophyta</taxon>
        <taxon>Embryophyta</taxon>
        <taxon>Tracheophyta</taxon>
        <taxon>Spermatophyta</taxon>
        <taxon>Magnoliopsida</taxon>
        <taxon>eudicotyledons</taxon>
        <taxon>Gunneridae</taxon>
        <taxon>Pentapetalae</taxon>
        <taxon>rosids</taxon>
        <taxon>fabids</taxon>
        <taxon>Fabales</taxon>
        <taxon>Fabaceae</taxon>
        <taxon>Papilionoideae</taxon>
        <taxon>50 kb inversion clade</taxon>
        <taxon>NPAAA clade</taxon>
        <taxon>Hologalegina</taxon>
        <taxon>IRL clade</taxon>
        <taxon>Trifolieae</taxon>
        <taxon>Trifolium</taxon>
    </lineage>
</organism>
<dbReference type="Proteomes" id="UP000265520">
    <property type="component" value="Unassembled WGS sequence"/>
</dbReference>
<dbReference type="EMBL" id="LXQA010776705">
    <property type="protein sequence ID" value="MCI70474.1"/>
    <property type="molecule type" value="Genomic_DNA"/>
</dbReference>
<feature type="compositionally biased region" description="Basic and acidic residues" evidence="1">
    <location>
        <begin position="70"/>
        <end position="81"/>
    </location>
</feature>
<protein>
    <submittedName>
        <fullName evidence="2">Formin-like 2 domain protein</fullName>
    </submittedName>
</protein>